<gene>
    <name evidence="2" type="ORF">PIB30_072783</name>
</gene>
<proteinExistence type="predicted"/>
<keyword evidence="1" id="KW-1133">Transmembrane helix</keyword>
<evidence type="ECO:0008006" key="4">
    <source>
        <dbReference type="Google" id="ProtNLM"/>
    </source>
</evidence>
<sequence length="70" mass="7830">MGGVNPTSVKVTTEGSEIIFRSIFPSFIVVTCIWDFSVSFVVYGRRQPHKCKGTEEDQETLSVAEERACE</sequence>
<organism evidence="2 3">
    <name type="scientific">Stylosanthes scabra</name>
    <dbReference type="NCBI Taxonomy" id="79078"/>
    <lineage>
        <taxon>Eukaryota</taxon>
        <taxon>Viridiplantae</taxon>
        <taxon>Streptophyta</taxon>
        <taxon>Embryophyta</taxon>
        <taxon>Tracheophyta</taxon>
        <taxon>Spermatophyta</taxon>
        <taxon>Magnoliopsida</taxon>
        <taxon>eudicotyledons</taxon>
        <taxon>Gunneridae</taxon>
        <taxon>Pentapetalae</taxon>
        <taxon>rosids</taxon>
        <taxon>fabids</taxon>
        <taxon>Fabales</taxon>
        <taxon>Fabaceae</taxon>
        <taxon>Papilionoideae</taxon>
        <taxon>50 kb inversion clade</taxon>
        <taxon>dalbergioids sensu lato</taxon>
        <taxon>Dalbergieae</taxon>
        <taxon>Pterocarpus clade</taxon>
        <taxon>Stylosanthes</taxon>
    </lineage>
</organism>
<accession>A0ABU6SPQ4</accession>
<feature type="transmembrane region" description="Helical" evidence="1">
    <location>
        <begin position="23"/>
        <end position="43"/>
    </location>
</feature>
<keyword evidence="3" id="KW-1185">Reference proteome</keyword>
<dbReference type="EMBL" id="JASCZI010061284">
    <property type="protein sequence ID" value="MED6138282.1"/>
    <property type="molecule type" value="Genomic_DNA"/>
</dbReference>
<comment type="caution">
    <text evidence="2">The sequence shown here is derived from an EMBL/GenBank/DDBJ whole genome shotgun (WGS) entry which is preliminary data.</text>
</comment>
<keyword evidence="1" id="KW-0472">Membrane</keyword>
<name>A0ABU6SPQ4_9FABA</name>
<evidence type="ECO:0000313" key="2">
    <source>
        <dbReference type="EMBL" id="MED6138282.1"/>
    </source>
</evidence>
<dbReference type="Proteomes" id="UP001341840">
    <property type="component" value="Unassembled WGS sequence"/>
</dbReference>
<keyword evidence="1" id="KW-0812">Transmembrane</keyword>
<protein>
    <recommendedName>
        <fullName evidence="4">Transmembrane protein</fullName>
    </recommendedName>
</protein>
<reference evidence="2 3" key="1">
    <citation type="journal article" date="2023" name="Plants (Basel)">
        <title>Bridging the Gap: Combining Genomics and Transcriptomics Approaches to Understand Stylosanthes scabra, an Orphan Legume from the Brazilian Caatinga.</title>
        <authorList>
            <person name="Ferreira-Neto J.R.C."/>
            <person name="da Silva M.D."/>
            <person name="Binneck E."/>
            <person name="de Melo N.F."/>
            <person name="da Silva R.H."/>
            <person name="de Melo A.L.T.M."/>
            <person name="Pandolfi V."/>
            <person name="Bustamante F.O."/>
            <person name="Brasileiro-Vidal A.C."/>
            <person name="Benko-Iseppon A.M."/>
        </authorList>
    </citation>
    <scope>NUCLEOTIDE SEQUENCE [LARGE SCALE GENOMIC DNA]</scope>
    <source>
        <tissue evidence="2">Leaves</tissue>
    </source>
</reference>
<evidence type="ECO:0000313" key="3">
    <source>
        <dbReference type="Proteomes" id="UP001341840"/>
    </source>
</evidence>
<evidence type="ECO:0000256" key="1">
    <source>
        <dbReference type="SAM" id="Phobius"/>
    </source>
</evidence>